<dbReference type="PRINTS" id="PR00385">
    <property type="entry name" value="P450"/>
</dbReference>
<dbReference type="GO" id="GO:0020037">
    <property type="term" value="F:heme binding"/>
    <property type="evidence" value="ECO:0007669"/>
    <property type="project" value="InterPro"/>
</dbReference>
<accession>A0A0C3B5Z3</accession>
<dbReference type="CDD" id="cd11065">
    <property type="entry name" value="CYP64-like"/>
    <property type="match status" value="1"/>
</dbReference>
<keyword evidence="4 9" id="KW-0349">Heme</keyword>
<dbReference type="HOGENOM" id="CLU_001570_2_0_1"/>
<dbReference type="Proteomes" id="UP000054166">
    <property type="component" value="Unassembled WGS sequence"/>
</dbReference>
<evidence type="ECO:0000256" key="1">
    <source>
        <dbReference type="ARBA" id="ARBA00001971"/>
    </source>
</evidence>
<gene>
    <name evidence="11" type="ORF">PILCRDRAFT_821401</name>
</gene>
<evidence type="ECO:0008006" key="13">
    <source>
        <dbReference type="Google" id="ProtNLM"/>
    </source>
</evidence>
<reference evidence="12" key="2">
    <citation type="submission" date="2015-01" db="EMBL/GenBank/DDBJ databases">
        <title>Evolutionary Origins and Diversification of the Mycorrhizal Mutualists.</title>
        <authorList>
            <consortium name="DOE Joint Genome Institute"/>
            <consortium name="Mycorrhizal Genomics Consortium"/>
            <person name="Kohler A."/>
            <person name="Kuo A."/>
            <person name="Nagy L.G."/>
            <person name="Floudas D."/>
            <person name="Copeland A."/>
            <person name="Barry K.W."/>
            <person name="Cichocki N."/>
            <person name="Veneault-Fourrey C."/>
            <person name="LaButti K."/>
            <person name="Lindquist E.A."/>
            <person name="Lipzen A."/>
            <person name="Lundell T."/>
            <person name="Morin E."/>
            <person name="Murat C."/>
            <person name="Riley R."/>
            <person name="Ohm R."/>
            <person name="Sun H."/>
            <person name="Tunlid A."/>
            <person name="Henrissat B."/>
            <person name="Grigoriev I.V."/>
            <person name="Hibbett D.S."/>
            <person name="Martin F."/>
        </authorList>
    </citation>
    <scope>NUCLEOTIDE SEQUENCE [LARGE SCALE GENOMIC DNA]</scope>
    <source>
        <strain evidence="12">F 1598</strain>
    </source>
</reference>
<dbReference type="GO" id="GO:0004497">
    <property type="term" value="F:monooxygenase activity"/>
    <property type="evidence" value="ECO:0007669"/>
    <property type="project" value="UniProtKB-KW"/>
</dbReference>
<keyword evidence="7 9" id="KW-0408">Iron</keyword>
<proteinExistence type="inferred from homology"/>
<evidence type="ECO:0000256" key="5">
    <source>
        <dbReference type="ARBA" id="ARBA00022723"/>
    </source>
</evidence>
<keyword evidence="6 10" id="KW-0560">Oxidoreductase</keyword>
<protein>
    <recommendedName>
        <fullName evidence="13">Cytochrome P450</fullName>
    </recommendedName>
</protein>
<dbReference type="InterPro" id="IPR002401">
    <property type="entry name" value="Cyt_P450_E_grp-I"/>
</dbReference>
<dbReference type="Pfam" id="PF00067">
    <property type="entry name" value="p450"/>
    <property type="match status" value="1"/>
</dbReference>
<keyword evidence="8 10" id="KW-0503">Monooxygenase</keyword>
<evidence type="ECO:0000313" key="11">
    <source>
        <dbReference type="EMBL" id="KIM81633.1"/>
    </source>
</evidence>
<evidence type="ECO:0000256" key="4">
    <source>
        <dbReference type="ARBA" id="ARBA00022617"/>
    </source>
</evidence>
<evidence type="ECO:0000256" key="7">
    <source>
        <dbReference type="ARBA" id="ARBA00023004"/>
    </source>
</evidence>
<dbReference type="PRINTS" id="PR00463">
    <property type="entry name" value="EP450I"/>
</dbReference>
<dbReference type="GO" id="GO:0005506">
    <property type="term" value="F:iron ion binding"/>
    <property type="evidence" value="ECO:0007669"/>
    <property type="project" value="InterPro"/>
</dbReference>
<comment type="cofactor">
    <cofactor evidence="1 9">
        <name>heme</name>
        <dbReference type="ChEBI" id="CHEBI:30413"/>
    </cofactor>
</comment>
<comment type="similarity">
    <text evidence="3 10">Belongs to the cytochrome P450 family.</text>
</comment>
<evidence type="ECO:0000256" key="2">
    <source>
        <dbReference type="ARBA" id="ARBA00005179"/>
    </source>
</evidence>
<reference evidence="11 12" key="1">
    <citation type="submission" date="2014-04" db="EMBL/GenBank/DDBJ databases">
        <authorList>
            <consortium name="DOE Joint Genome Institute"/>
            <person name="Kuo A."/>
            <person name="Tarkka M."/>
            <person name="Buscot F."/>
            <person name="Kohler A."/>
            <person name="Nagy L.G."/>
            <person name="Floudas D."/>
            <person name="Copeland A."/>
            <person name="Barry K.W."/>
            <person name="Cichocki N."/>
            <person name="Veneault-Fourrey C."/>
            <person name="LaButti K."/>
            <person name="Lindquist E.A."/>
            <person name="Lipzen A."/>
            <person name="Lundell T."/>
            <person name="Morin E."/>
            <person name="Murat C."/>
            <person name="Sun H."/>
            <person name="Tunlid A."/>
            <person name="Henrissat B."/>
            <person name="Grigoriev I.V."/>
            <person name="Hibbett D.S."/>
            <person name="Martin F."/>
            <person name="Nordberg H.P."/>
            <person name="Cantor M.N."/>
            <person name="Hua S.X."/>
        </authorList>
    </citation>
    <scope>NUCLEOTIDE SEQUENCE [LARGE SCALE GENOMIC DNA]</scope>
    <source>
        <strain evidence="11 12">F 1598</strain>
    </source>
</reference>
<dbReference type="PANTHER" id="PTHR46300:SF7">
    <property type="entry name" value="P450, PUTATIVE (EUROFUNG)-RELATED"/>
    <property type="match status" value="1"/>
</dbReference>
<evidence type="ECO:0000256" key="8">
    <source>
        <dbReference type="ARBA" id="ARBA00023033"/>
    </source>
</evidence>
<dbReference type="InterPro" id="IPR050364">
    <property type="entry name" value="Cytochrome_P450_fung"/>
</dbReference>
<dbReference type="PROSITE" id="PS00086">
    <property type="entry name" value="CYTOCHROME_P450"/>
    <property type="match status" value="1"/>
</dbReference>
<dbReference type="STRING" id="765440.A0A0C3B5Z3"/>
<dbReference type="GO" id="GO:0016705">
    <property type="term" value="F:oxidoreductase activity, acting on paired donors, with incorporation or reduction of molecular oxygen"/>
    <property type="evidence" value="ECO:0007669"/>
    <property type="project" value="InterPro"/>
</dbReference>
<dbReference type="SUPFAM" id="SSF48264">
    <property type="entry name" value="Cytochrome P450"/>
    <property type="match status" value="1"/>
</dbReference>
<evidence type="ECO:0000256" key="9">
    <source>
        <dbReference type="PIRSR" id="PIRSR602401-1"/>
    </source>
</evidence>
<dbReference type="InParanoid" id="A0A0C3B5Z3"/>
<keyword evidence="5 9" id="KW-0479">Metal-binding</keyword>
<comment type="pathway">
    <text evidence="2">Secondary metabolite biosynthesis.</text>
</comment>
<name>A0A0C3B5Z3_PILCF</name>
<dbReference type="OrthoDB" id="2789670at2759"/>
<evidence type="ECO:0000256" key="10">
    <source>
        <dbReference type="RuleBase" id="RU000461"/>
    </source>
</evidence>
<organism evidence="11 12">
    <name type="scientific">Piloderma croceum (strain F 1598)</name>
    <dbReference type="NCBI Taxonomy" id="765440"/>
    <lineage>
        <taxon>Eukaryota</taxon>
        <taxon>Fungi</taxon>
        <taxon>Dikarya</taxon>
        <taxon>Basidiomycota</taxon>
        <taxon>Agaricomycotina</taxon>
        <taxon>Agaricomycetes</taxon>
        <taxon>Agaricomycetidae</taxon>
        <taxon>Atheliales</taxon>
        <taxon>Atheliaceae</taxon>
        <taxon>Piloderma</taxon>
    </lineage>
</organism>
<evidence type="ECO:0000256" key="6">
    <source>
        <dbReference type="ARBA" id="ARBA00023002"/>
    </source>
</evidence>
<keyword evidence="12" id="KW-1185">Reference proteome</keyword>
<evidence type="ECO:0000313" key="12">
    <source>
        <dbReference type="Proteomes" id="UP000054166"/>
    </source>
</evidence>
<dbReference type="InterPro" id="IPR001128">
    <property type="entry name" value="Cyt_P450"/>
</dbReference>
<dbReference type="InterPro" id="IPR036396">
    <property type="entry name" value="Cyt_P450_sf"/>
</dbReference>
<sequence>MPYGPRWRRHRTKFTNYFHFSLSLVYQPIQIQETHTLLRNLLTSPSDFSHHIRRSAAAIILNITYGYDVAERDDPYVALADGAMQTMSKAGVFGTYLVDYIPVLKYVPLWMPGASFKRQAREWRYLSREMLDSQFMTVKENMVKGTAVSCITTQELEKLKESGGSADKEELIKNVVAIAYGAGADTTVSAITSFILAMVLYPDIQKKAQDDIDRITGGGRLPTFADKTSLPYISCVVWECLRWNPATPMAVPHRVTEDDEYNGFRIPKGSTIIANVWAILHDENKYLEPFRFNPERFEHQEKNKLAGINDLPQAAFGFGRRICPGRWLAHDSIWIAVAAILSVYNISAAVDDKGLPILPSVEYSSGTLSHPKPFECRIIPRSDAMASLIKQTADGKA</sequence>
<dbReference type="AlphaFoldDB" id="A0A0C3B5Z3"/>
<dbReference type="EMBL" id="KN832998">
    <property type="protein sequence ID" value="KIM81633.1"/>
    <property type="molecule type" value="Genomic_DNA"/>
</dbReference>
<dbReference type="Gene3D" id="1.10.630.10">
    <property type="entry name" value="Cytochrome P450"/>
    <property type="match status" value="1"/>
</dbReference>
<dbReference type="InterPro" id="IPR017972">
    <property type="entry name" value="Cyt_P450_CS"/>
</dbReference>
<feature type="binding site" description="axial binding residue" evidence="9">
    <location>
        <position position="323"/>
    </location>
    <ligand>
        <name>heme</name>
        <dbReference type="ChEBI" id="CHEBI:30413"/>
    </ligand>
    <ligandPart>
        <name>Fe</name>
        <dbReference type="ChEBI" id="CHEBI:18248"/>
    </ligandPart>
</feature>
<dbReference type="PANTHER" id="PTHR46300">
    <property type="entry name" value="P450, PUTATIVE (EUROFUNG)-RELATED-RELATED"/>
    <property type="match status" value="1"/>
</dbReference>
<evidence type="ECO:0000256" key="3">
    <source>
        <dbReference type="ARBA" id="ARBA00010617"/>
    </source>
</evidence>